<keyword evidence="2" id="KW-1185">Reference proteome</keyword>
<organism evidence="1 2">
    <name type="scientific">Gracilibacillus pellucidus</name>
    <dbReference type="NCBI Taxonomy" id="3095368"/>
    <lineage>
        <taxon>Bacteria</taxon>
        <taxon>Bacillati</taxon>
        <taxon>Bacillota</taxon>
        <taxon>Bacilli</taxon>
        <taxon>Bacillales</taxon>
        <taxon>Bacillaceae</taxon>
        <taxon>Gracilibacillus</taxon>
    </lineage>
</organism>
<dbReference type="EMBL" id="JAWZSR010000002">
    <property type="protein sequence ID" value="MDX8045185.1"/>
    <property type="molecule type" value="Genomic_DNA"/>
</dbReference>
<name>A0ACC6M2T8_9BACI</name>
<sequence length="56" mass="6935">MDQILRRWESIDKDDGEEVDNILFEFHRILTAYEWHFSEISDLNIKVLKFYKDKDE</sequence>
<comment type="caution">
    <text evidence="1">The sequence shown here is derived from an EMBL/GenBank/DDBJ whole genome shotgun (WGS) entry which is preliminary data.</text>
</comment>
<evidence type="ECO:0000313" key="2">
    <source>
        <dbReference type="Proteomes" id="UP001277972"/>
    </source>
</evidence>
<dbReference type="Proteomes" id="UP001277972">
    <property type="component" value="Unassembled WGS sequence"/>
</dbReference>
<accession>A0ACC6M2T8</accession>
<evidence type="ECO:0000313" key="1">
    <source>
        <dbReference type="EMBL" id="MDX8045185.1"/>
    </source>
</evidence>
<reference evidence="1" key="1">
    <citation type="submission" date="2023-11" db="EMBL/GenBank/DDBJ databases">
        <title>Gracilibacillus pellucida a moderately halophilic bacterium isolated from saline soil in Xinjiang province.</title>
        <authorList>
            <person name="Zhang Z."/>
            <person name="Tan F."/>
            <person name="Wang Y."/>
            <person name="Xia M."/>
        </authorList>
    </citation>
    <scope>NUCLEOTIDE SEQUENCE</scope>
    <source>
        <strain evidence="1">S3-1-1</strain>
    </source>
</reference>
<protein>
    <submittedName>
        <fullName evidence="1">Uncharacterized protein</fullName>
    </submittedName>
</protein>
<gene>
    <name evidence="1" type="ORF">SH601_04215</name>
</gene>
<proteinExistence type="predicted"/>